<keyword evidence="3" id="KW-1185">Reference proteome</keyword>
<evidence type="ECO:0000313" key="3">
    <source>
        <dbReference type="Proteomes" id="UP000572051"/>
    </source>
</evidence>
<evidence type="ECO:0000256" key="1">
    <source>
        <dbReference type="SAM" id="MobiDB-lite"/>
    </source>
</evidence>
<gene>
    <name evidence="2" type="ORF">HNR10_005628</name>
</gene>
<accession>A0A7Z0ET25</accession>
<dbReference type="EMBL" id="JACCFS010000001">
    <property type="protein sequence ID" value="NYJ37747.1"/>
    <property type="molecule type" value="Genomic_DNA"/>
</dbReference>
<dbReference type="RefSeq" id="WP_179828735.1">
    <property type="nucleotide sequence ID" value="NZ_JACCFS010000001.1"/>
</dbReference>
<sequence>MDPQTPGPLDQGELIQELGQALVSATPEGWQQLTYLARVIGALNDDMLAVQGADGQVGQVPVPDGARDAAEALKQRCYQEGKGTWLSMIVSVHHTGKVDVEYNYDTEPDLTREPSPLAYAQELERYPRADEVLPDWIRAKLDQARTFDTGAMTTAIGAALVAACSREGLLAEHRPPTGLRVALPDGTVLLDTDMRTTFDQALIMPEDQWEGLAAHFAGYVAQAARERDAGPAASSGSAPPAPSGRTVPVDPSDGVATALVAAFRDLGTEIAFQDPSTMLVPMPNGGTASADIGSFRTAMGDEAPEKVAEHAAAFARNVVDQLDRATRQGTESSGELRVRLYPVSAFPEGVLEQLVSREIAPGLWQTVVVDSPESLQPLSRKAHESSGRSDAEVFAAAVAASLADPVEVSEHDINGTRLVHIGGQHPYVAANVHDLGRHLGEAPHGALVVLPVPEVLIAHPLGQAHPVAAMENLREVAQRFAADADKPISTQLYWWHPSSRGREQSAPADLRPVGVEIDHEKGSVTLHTSDEEFGPLLSSLMGQ</sequence>
<feature type="region of interest" description="Disordered" evidence="1">
    <location>
        <begin position="227"/>
        <end position="250"/>
    </location>
</feature>
<dbReference type="InterPro" id="IPR036170">
    <property type="entry name" value="YezG-like_sf"/>
</dbReference>
<proteinExistence type="predicted"/>
<reference evidence="2 3" key="1">
    <citation type="submission" date="2020-07" db="EMBL/GenBank/DDBJ databases">
        <title>Sequencing the genomes of 1000 actinobacteria strains.</title>
        <authorList>
            <person name="Klenk H.-P."/>
        </authorList>
    </citation>
    <scope>NUCLEOTIDE SEQUENCE [LARGE SCALE GENOMIC DNA]</scope>
    <source>
        <strain evidence="2 3">DSM 44442</strain>
    </source>
</reference>
<comment type="caution">
    <text evidence="2">The sequence shown here is derived from an EMBL/GenBank/DDBJ whole genome shotgun (WGS) entry which is preliminary data.</text>
</comment>
<dbReference type="AlphaFoldDB" id="A0A7Z0ET25"/>
<protein>
    <submittedName>
        <fullName evidence="2">Uncharacterized protein</fullName>
    </submittedName>
</protein>
<organism evidence="2 3">
    <name type="scientific">Nocardiopsis aegyptia</name>
    <dbReference type="NCBI Taxonomy" id="220378"/>
    <lineage>
        <taxon>Bacteria</taxon>
        <taxon>Bacillati</taxon>
        <taxon>Actinomycetota</taxon>
        <taxon>Actinomycetes</taxon>
        <taxon>Streptosporangiales</taxon>
        <taxon>Nocardiopsidaceae</taxon>
        <taxon>Nocardiopsis</taxon>
    </lineage>
</organism>
<dbReference type="Proteomes" id="UP000572051">
    <property type="component" value="Unassembled WGS sequence"/>
</dbReference>
<dbReference type="SUPFAM" id="SSF160424">
    <property type="entry name" value="BH3703-like"/>
    <property type="match status" value="1"/>
</dbReference>
<name>A0A7Z0ET25_9ACTN</name>
<evidence type="ECO:0000313" key="2">
    <source>
        <dbReference type="EMBL" id="NYJ37747.1"/>
    </source>
</evidence>